<dbReference type="AlphaFoldDB" id="A0A0X3ARI1"/>
<evidence type="ECO:0000256" key="4">
    <source>
        <dbReference type="ARBA" id="ARBA00023163"/>
    </source>
</evidence>
<dbReference type="CDD" id="cd06171">
    <property type="entry name" value="Sigma70_r4"/>
    <property type="match status" value="1"/>
</dbReference>
<dbReference type="EMBL" id="FCOR01000014">
    <property type="protein sequence ID" value="CVK17011.1"/>
    <property type="molecule type" value="Genomic_DNA"/>
</dbReference>
<dbReference type="Gene3D" id="1.10.10.10">
    <property type="entry name" value="Winged helix-like DNA-binding domain superfamily/Winged helix DNA-binding domain"/>
    <property type="match status" value="1"/>
</dbReference>
<dbReference type="PANTHER" id="PTHR43133">
    <property type="entry name" value="RNA POLYMERASE ECF-TYPE SIGMA FACTO"/>
    <property type="match status" value="1"/>
</dbReference>
<gene>
    <name evidence="7" type="ORF">Ga0061079_11426</name>
</gene>
<dbReference type="SUPFAM" id="SSF88946">
    <property type="entry name" value="Sigma2 domain of RNA polymerase sigma factors"/>
    <property type="match status" value="1"/>
</dbReference>
<keyword evidence="3" id="KW-0731">Sigma factor</keyword>
<evidence type="ECO:0000256" key="2">
    <source>
        <dbReference type="ARBA" id="ARBA00023015"/>
    </source>
</evidence>
<protein>
    <submittedName>
        <fullName evidence="7">RNA polymerase sigma-70 factor, ECF subfamily</fullName>
    </submittedName>
</protein>
<evidence type="ECO:0000259" key="5">
    <source>
        <dbReference type="Pfam" id="PF04542"/>
    </source>
</evidence>
<dbReference type="Pfam" id="PF08281">
    <property type="entry name" value="Sigma70_r4_2"/>
    <property type="match status" value="1"/>
</dbReference>
<dbReference type="InterPro" id="IPR036388">
    <property type="entry name" value="WH-like_DNA-bd_sf"/>
</dbReference>
<name>A0A0X3ARI1_9FLAO</name>
<dbReference type="InterPro" id="IPR014284">
    <property type="entry name" value="RNA_pol_sigma-70_dom"/>
</dbReference>
<evidence type="ECO:0000256" key="3">
    <source>
        <dbReference type="ARBA" id="ARBA00023082"/>
    </source>
</evidence>
<dbReference type="Gene3D" id="1.10.1740.10">
    <property type="match status" value="1"/>
</dbReference>
<accession>A0A0X3ARI1</accession>
<keyword evidence="4" id="KW-0804">Transcription</keyword>
<dbReference type="GO" id="GO:0016987">
    <property type="term" value="F:sigma factor activity"/>
    <property type="evidence" value="ECO:0007669"/>
    <property type="project" value="UniProtKB-KW"/>
</dbReference>
<dbReference type="InterPro" id="IPR007627">
    <property type="entry name" value="RNA_pol_sigma70_r2"/>
</dbReference>
<proteinExistence type="inferred from homology"/>
<evidence type="ECO:0000313" key="8">
    <source>
        <dbReference type="Proteomes" id="UP000182761"/>
    </source>
</evidence>
<dbReference type="InterPro" id="IPR013325">
    <property type="entry name" value="RNA_pol_sigma_r2"/>
</dbReference>
<feature type="domain" description="RNA polymerase sigma-70 region 2" evidence="5">
    <location>
        <begin position="42"/>
        <end position="102"/>
    </location>
</feature>
<comment type="similarity">
    <text evidence="1">Belongs to the sigma-70 factor family. ECF subfamily.</text>
</comment>
<reference evidence="7 8" key="1">
    <citation type="submission" date="2016-01" db="EMBL/GenBank/DDBJ databases">
        <authorList>
            <person name="McClelland M."/>
            <person name="Jain A."/>
            <person name="Saraogi P."/>
            <person name="Mendelson R."/>
            <person name="Westerman R."/>
            <person name="SanMiguel P."/>
            <person name="Csonka L."/>
        </authorList>
    </citation>
    <scope>NUCLEOTIDE SEQUENCE [LARGE SCALE GENOMIC DNA]</scope>
    <source>
        <strain evidence="7 8">R-53146</strain>
    </source>
</reference>
<evidence type="ECO:0000313" key="7">
    <source>
        <dbReference type="EMBL" id="CVK17011.1"/>
    </source>
</evidence>
<sequence length="186" mass="21989">MSNKKEGNFKLKNKLDLLQLIEEAKNSRQQAQSKIVNLFWSDIKSYIFSLVKDENYSEELTIETFTKVLSKLDLYNSDFDFRTWVTSIAHNSAIDFLRKKNKVKNKFLDDDYHHLRDCEPSPEQLFIDKQNLEAFEKRLNNLPENYRKLIYSRYIDGKKLKDIVEETGLSLANVKVSLMRARKLLS</sequence>
<organism evidence="7 8">
    <name type="scientific">Apibacter mensalis</name>
    <dbReference type="NCBI Taxonomy" id="1586267"/>
    <lineage>
        <taxon>Bacteria</taxon>
        <taxon>Pseudomonadati</taxon>
        <taxon>Bacteroidota</taxon>
        <taxon>Flavobacteriia</taxon>
        <taxon>Flavobacteriales</taxon>
        <taxon>Weeksellaceae</taxon>
        <taxon>Apibacter</taxon>
    </lineage>
</organism>
<dbReference type="STRING" id="1586267.GCA_001418685_01880"/>
<evidence type="ECO:0000259" key="6">
    <source>
        <dbReference type="Pfam" id="PF08281"/>
    </source>
</evidence>
<dbReference type="InterPro" id="IPR013324">
    <property type="entry name" value="RNA_pol_sigma_r3/r4-like"/>
</dbReference>
<keyword evidence="8" id="KW-1185">Reference proteome</keyword>
<dbReference type="GO" id="GO:0006352">
    <property type="term" value="P:DNA-templated transcription initiation"/>
    <property type="evidence" value="ECO:0007669"/>
    <property type="project" value="InterPro"/>
</dbReference>
<dbReference type="GO" id="GO:0003677">
    <property type="term" value="F:DNA binding"/>
    <property type="evidence" value="ECO:0007669"/>
    <property type="project" value="InterPro"/>
</dbReference>
<dbReference type="Proteomes" id="UP000182761">
    <property type="component" value="Unassembled WGS sequence"/>
</dbReference>
<dbReference type="RefSeq" id="WP_167336879.1">
    <property type="nucleotide sequence ID" value="NZ_FCOR01000014.1"/>
</dbReference>
<dbReference type="InterPro" id="IPR039425">
    <property type="entry name" value="RNA_pol_sigma-70-like"/>
</dbReference>
<keyword evidence="2" id="KW-0805">Transcription regulation</keyword>
<dbReference type="PANTHER" id="PTHR43133:SF60">
    <property type="entry name" value="RNA POLYMERASE SIGMA FACTOR SIGV"/>
    <property type="match status" value="1"/>
</dbReference>
<dbReference type="SUPFAM" id="SSF88659">
    <property type="entry name" value="Sigma3 and sigma4 domains of RNA polymerase sigma factors"/>
    <property type="match status" value="1"/>
</dbReference>
<dbReference type="NCBIfam" id="TIGR02937">
    <property type="entry name" value="sigma70-ECF"/>
    <property type="match status" value="1"/>
</dbReference>
<evidence type="ECO:0000256" key="1">
    <source>
        <dbReference type="ARBA" id="ARBA00010641"/>
    </source>
</evidence>
<feature type="domain" description="RNA polymerase sigma factor 70 region 4 type 2" evidence="6">
    <location>
        <begin position="133"/>
        <end position="185"/>
    </location>
</feature>
<dbReference type="InterPro" id="IPR013249">
    <property type="entry name" value="RNA_pol_sigma70_r4_t2"/>
</dbReference>
<dbReference type="Pfam" id="PF04542">
    <property type="entry name" value="Sigma70_r2"/>
    <property type="match status" value="1"/>
</dbReference>